<organism evidence="7 8">
    <name type="scientific">Primorskyibacter flagellatus</name>
    <dbReference type="NCBI Taxonomy" id="1387277"/>
    <lineage>
        <taxon>Bacteria</taxon>
        <taxon>Pseudomonadati</taxon>
        <taxon>Pseudomonadota</taxon>
        <taxon>Alphaproteobacteria</taxon>
        <taxon>Rhodobacterales</taxon>
        <taxon>Roseobacteraceae</taxon>
        <taxon>Primorskyibacter</taxon>
    </lineage>
</organism>
<dbReference type="PANTHER" id="PTHR44379">
    <property type="entry name" value="OXIDOREDUCTASE WITH IRON-SULFUR SUBUNIT"/>
    <property type="match status" value="1"/>
</dbReference>
<dbReference type="Proteomes" id="UP000612855">
    <property type="component" value="Unassembled WGS sequence"/>
</dbReference>
<dbReference type="GO" id="GO:0051537">
    <property type="term" value="F:2 iron, 2 sulfur cluster binding"/>
    <property type="evidence" value="ECO:0007669"/>
    <property type="project" value="UniProtKB-KW"/>
</dbReference>
<reference evidence="8" key="1">
    <citation type="journal article" date="2019" name="Int. J. Syst. Evol. Microbiol.">
        <title>The Global Catalogue of Microorganisms (GCM) 10K type strain sequencing project: providing services to taxonomists for standard genome sequencing and annotation.</title>
        <authorList>
            <consortium name="The Broad Institute Genomics Platform"/>
            <consortium name="The Broad Institute Genome Sequencing Center for Infectious Disease"/>
            <person name="Wu L."/>
            <person name="Ma J."/>
        </authorList>
    </citation>
    <scope>NUCLEOTIDE SEQUENCE [LARGE SCALE GENOMIC DNA]</scope>
    <source>
        <strain evidence="8">CGMCC 1.12664</strain>
    </source>
</reference>
<dbReference type="InterPro" id="IPR001041">
    <property type="entry name" value="2Fe-2S_ferredoxin-type"/>
</dbReference>
<dbReference type="PROSITE" id="PS00197">
    <property type="entry name" value="2FE2S_FER_1"/>
    <property type="match status" value="1"/>
</dbReference>
<dbReference type="Gene3D" id="3.10.20.30">
    <property type="match status" value="1"/>
</dbReference>
<dbReference type="InterPro" id="IPR051452">
    <property type="entry name" value="Diverse_Oxidoreductases"/>
</dbReference>
<dbReference type="EMBL" id="BMFJ01000001">
    <property type="protein sequence ID" value="GGE15379.1"/>
    <property type="molecule type" value="Genomic_DNA"/>
</dbReference>
<dbReference type="InterPro" id="IPR036884">
    <property type="entry name" value="2Fe-2S-bd_dom_sf"/>
</dbReference>
<evidence type="ECO:0000256" key="3">
    <source>
        <dbReference type="ARBA" id="ARBA00023002"/>
    </source>
</evidence>
<protein>
    <submittedName>
        <fullName evidence="7">Ferredoxin</fullName>
    </submittedName>
</protein>
<evidence type="ECO:0000313" key="8">
    <source>
        <dbReference type="Proteomes" id="UP000612855"/>
    </source>
</evidence>
<dbReference type="InterPro" id="IPR002888">
    <property type="entry name" value="2Fe-2S-bd"/>
</dbReference>
<keyword evidence="2" id="KW-0479">Metal-binding</keyword>
<dbReference type="Gene3D" id="1.10.150.120">
    <property type="entry name" value="[2Fe-2S]-binding domain"/>
    <property type="match status" value="1"/>
</dbReference>
<keyword evidence="5" id="KW-0411">Iron-sulfur</keyword>
<feature type="domain" description="2Fe-2S ferredoxin-type" evidence="6">
    <location>
        <begin position="1"/>
        <end position="74"/>
    </location>
</feature>
<dbReference type="PROSITE" id="PS51085">
    <property type="entry name" value="2FE2S_FER_2"/>
    <property type="match status" value="1"/>
</dbReference>
<evidence type="ECO:0000313" key="7">
    <source>
        <dbReference type="EMBL" id="GGE15379.1"/>
    </source>
</evidence>
<evidence type="ECO:0000256" key="4">
    <source>
        <dbReference type="ARBA" id="ARBA00023004"/>
    </source>
</evidence>
<dbReference type="RefSeq" id="WP_188475614.1">
    <property type="nucleotide sequence ID" value="NZ_BMFJ01000001.1"/>
</dbReference>
<dbReference type="InterPro" id="IPR006058">
    <property type="entry name" value="2Fe2S_fd_BS"/>
</dbReference>
<evidence type="ECO:0000259" key="6">
    <source>
        <dbReference type="PROSITE" id="PS51085"/>
    </source>
</evidence>
<keyword evidence="1" id="KW-0001">2Fe-2S</keyword>
<keyword evidence="3" id="KW-0560">Oxidoreductase</keyword>
<dbReference type="Pfam" id="PF00111">
    <property type="entry name" value="Fer2"/>
    <property type="match status" value="1"/>
</dbReference>
<gene>
    <name evidence="7" type="ORF">GCM10011360_00230</name>
</gene>
<dbReference type="SUPFAM" id="SSF47741">
    <property type="entry name" value="CO dehydrogenase ISP C-domain like"/>
    <property type="match status" value="1"/>
</dbReference>
<keyword evidence="8" id="KW-1185">Reference proteome</keyword>
<sequence length="151" mass="15992">MRLTLNRRETELTPAPLERLSDTLRAQGLTGVRVSCSEGECGSCTVLIDGRPVTSCLMLAAQAEGTSVETIECDDPATAALQQAFIEEQGFQCGFCTAGFILTARAFLARTPDPSEDEVREALSGSICRCGAYPFITRAVLKAAASLRGAA</sequence>
<keyword evidence="4" id="KW-0408">Iron</keyword>
<dbReference type="AlphaFoldDB" id="A0A916ZV42"/>
<dbReference type="InterPro" id="IPR036010">
    <property type="entry name" value="2Fe-2S_ferredoxin-like_sf"/>
</dbReference>
<proteinExistence type="predicted"/>
<accession>A0A916ZV42</accession>
<dbReference type="GO" id="GO:0046872">
    <property type="term" value="F:metal ion binding"/>
    <property type="evidence" value="ECO:0007669"/>
    <property type="project" value="UniProtKB-KW"/>
</dbReference>
<dbReference type="SUPFAM" id="SSF54292">
    <property type="entry name" value="2Fe-2S ferredoxin-like"/>
    <property type="match status" value="1"/>
</dbReference>
<dbReference type="InterPro" id="IPR012675">
    <property type="entry name" value="Beta-grasp_dom_sf"/>
</dbReference>
<dbReference type="Pfam" id="PF01799">
    <property type="entry name" value="Fer2_2"/>
    <property type="match status" value="1"/>
</dbReference>
<evidence type="ECO:0000256" key="1">
    <source>
        <dbReference type="ARBA" id="ARBA00022714"/>
    </source>
</evidence>
<dbReference type="PANTHER" id="PTHR44379:SF5">
    <property type="entry name" value="OXIDOREDUCTASE WITH IRON-SULFUR SUBUNIT"/>
    <property type="match status" value="1"/>
</dbReference>
<evidence type="ECO:0000256" key="5">
    <source>
        <dbReference type="ARBA" id="ARBA00023014"/>
    </source>
</evidence>
<evidence type="ECO:0000256" key="2">
    <source>
        <dbReference type="ARBA" id="ARBA00022723"/>
    </source>
</evidence>
<name>A0A916ZV42_9RHOB</name>
<dbReference type="GO" id="GO:0016491">
    <property type="term" value="F:oxidoreductase activity"/>
    <property type="evidence" value="ECO:0007669"/>
    <property type="project" value="UniProtKB-KW"/>
</dbReference>
<comment type="caution">
    <text evidence="7">The sequence shown here is derived from an EMBL/GenBank/DDBJ whole genome shotgun (WGS) entry which is preliminary data.</text>
</comment>